<keyword evidence="3" id="KW-1185">Reference proteome</keyword>
<organism evidence="2 3">
    <name type="scientific">Verrucosispora sioxanthis</name>
    <dbReference type="NCBI Taxonomy" id="2499994"/>
    <lineage>
        <taxon>Bacteria</taxon>
        <taxon>Bacillati</taxon>
        <taxon>Actinomycetota</taxon>
        <taxon>Actinomycetes</taxon>
        <taxon>Micromonosporales</taxon>
        <taxon>Micromonosporaceae</taxon>
        <taxon>Micromonospora</taxon>
    </lineage>
</organism>
<protein>
    <submittedName>
        <fullName evidence="2">Uncharacterized protein</fullName>
    </submittedName>
</protein>
<dbReference type="RefSeq" id="WP_164449491.1">
    <property type="nucleotide sequence ID" value="NZ_SAIY01000010.1"/>
</dbReference>
<dbReference type="AlphaFoldDB" id="A0A6M1LBV5"/>
<gene>
    <name evidence="2" type="ORF">ENC19_24945</name>
</gene>
<feature type="region of interest" description="Disordered" evidence="1">
    <location>
        <begin position="19"/>
        <end position="75"/>
    </location>
</feature>
<comment type="caution">
    <text evidence="2">The sequence shown here is derived from an EMBL/GenBank/DDBJ whole genome shotgun (WGS) entry which is preliminary data.</text>
</comment>
<dbReference type="EMBL" id="SAIY01000010">
    <property type="protein sequence ID" value="NGM15649.1"/>
    <property type="molecule type" value="Genomic_DNA"/>
</dbReference>
<reference evidence="2 3" key="1">
    <citation type="submission" date="2020-02" db="EMBL/GenBank/DDBJ databases">
        <title>Draft Genome Sequence of Verrucosispora sp. Strain CWR15, Isolated from Gulf of Mexico Sponge.</title>
        <authorList>
            <person name="Kennedy S.J."/>
            <person name="Cella E."/>
            <person name="Azarian T."/>
            <person name="Baker B.J."/>
            <person name="Shaw L.N."/>
        </authorList>
    </citation>
    <scope>NUCLEOTIDE SEQUENCE [LARGE SCALE GENOMIC DNA]</scope>
    <source>
        <strain evidence="2 3">CWR15</strain>
    </source>
</reference>
<evidence type="ECO:0000256" key="1">
    <source>
        <dbReference type="SAM" id="MobiDB-lite"/>
    </source>
</evidence>
<accession>A0A6M1LBV5</accession>
<name>A0A6M1LBV5_9ACTN</name>
<dbReference type="Proteomes" id="UP000478148">
    <property type="component" value="Unassembled WGS sequence"/>
</dbReference>
<evidence type="ECO:0000313" key="2">
    <source>
        <dbReference type="EMBL" id="NGM15649.1"/>
    </source>
</evidence>
<proteinExistence type="predicted"/>
<sequence>METNAVPVDLTQTWDEARNVDGEDSSIVFTPPESDGHGGYVDNDGNPVDEFGRDIPQPDGNGGWVNHEGEPVTEEGAPLPAADGSIPAPDLGDWKVSTGDIRDAEDRILTLTKTEIDQFESFRDSVMQRASWIFYAENYADTQVSRHSGDRIQGNHYAAWSDGPDEYYASVKDPHPEQTEQIQYNQYQLLQSVGGVLELVGQYVAKLNNTAQIYAAADINSAPPTD</sequence>
<evidence type="ECO:0000313" key="3">
    <source>
        <dbReference type="Proteomes" id="UP000478148"/>
    </source>
</evidence>